<dbReference type="SUPFAM" id="SSF46785">
    <property type="entry name" value="Winged helix' DNA-binding domain"/>
    <property type="match status" value="1"/>
</dbReference>
<evidence type="ECO:0000256" key="4">
    <source>
        <dbReference type="ARBA" id="ARBA00023163"/>
    </source>
</evidence>
<gene>
    <name evidence="9" type="ORF">Rhow_000444</name>
</gene>
<feature type="domain" description="HTH iclR-type" evidence="7">
    <location>
        <begin position="3"/>
        <end position="64"/>
    </location>
</feature>
<dbReference type="PANTHER" id="PTHR30136">
    <property type="entry name" value="HELIX-TURN-HELIX TRANSCRIPTIONAL REGULATOR, ICLR FAMILY"/>
    <property type="match status" value="1"/>
</dbReference>
<evidence type="ECO:0000259" key="7">
    <source>
        <dbReference type="PROSITE" id="PS51077"/>
    </source>
</evidence>
<dbReference type="InterPro" id="IPR036390">
    <property type="entry name" value="WH_DNA-bd_sf"/>
</dbReference>
<keyword evidence="10" id="KW-1185">Reference proteome</keyword>
<dbReference type="PROSITE" id="PS51077">
    <property type="entry name" value="HTH_ICLR"/>
    <property type="match status" value="1"/>
</dbReference>
<dbReference type="InterPro" id="IPR050707">
    <property type="entry name" value="HTH_MetabolicPath_Reg"/>
</dbReference>
<dbReference type="Pfam" id="PF09339">
    <property type="entry name" value="HTH_IclR"/>
    <property type="match status" value="1"/>
</dbReference>
<evidence type="ECO:0000256" key="3">
    <source>
        <dbReference type="ARBA" id="ARBA00023125"/>
    </source>
</evidence>
<evidence type="ECO:0000256" key="1">
    <source>
        <dbReference type="ARBA" id="ARBA00022798"/>
    </source>
</evidence>
<keyword evidence="3" id="KW-0238">DNA-binding</keyword>
<dbReference type="SUPFAM" id="SSF55781">
    <property type="entry name" value="GAF domain-like"/>
    <property type="match status" value="1"/>
</dbReference>
<evidence type="ECO:0000256" key="2">
    <source>
        <dbReference type="ARBA" id="ARBA00023015"/>
    </source>
</evidence>
<comment type="function">
    <text evidence="5">May be an activator protein for the gylABX operon.</text>
</comment>
<dbReference type="SMART" id="SM00346">
    <property type="entry name" value="HTH_ICLR"/>
    <property type="match status" value="1"/>
</dbReference>
<comment type="caution">
    <text evidence="9">The sequence shown here is derived from an EMBL/GenBank/DDBJ whole genome shotgun (WGS) entry which is preliminary data.</text>
</comment>
<dbReference type="PROSITE" id="PS51078">
    <property type="entry name" value="ICLR_ED"/>
    <property type="match status" value="1"/>
</dbReference>
<dbReference type="GO" id="GO:0003700">
    <property type="term" value="F:DNA-binding transcription factor activity"/>
    <property type="evidence" value="ECO:0007669"/>
    <property type="project" value="TreeGrafter"/>
</dbReference>
<evidence type="ECO:0000259" key="8">
    <source>
        <dbReference type="PROSITE" id="PS51078"/>
    </source>
</evidence>
<dbReference type="InterPro" id="IPR029016">
    <property type="entry name" value="GAF-like_dom_sf"/>
</dbReference>
<evidence type="ECO:0000256" key="5">
    <source>
        <dbReference type="ARBA" id="ARBA00058938"/>
    </source>
</evidence>
<dbReference type="Proteomes" id="UP000287519">
    <property type="component" value="Unassembled WGS sequence"/>
</dbReference>
<evidence type="ECO:0000313" key="10">
    <source>
        <dbReference type="Proteomes" id="UP000287519"/>
    </source>
</evidence>
<dbReference type="FunFam" id="1.10.10.10:FF:000056">
    <property type="entry name" value="IclR family transcriptional regulator"/>
    <property type="match status" value="1"/>
</dbReference>
<keyword evidence="4" id="KW-0804">Transcription</keyword>
<keyword evidence="1" id="KW-0319">Glycerol metabolism</keyword>
<dbReference type="GO" id="GO:0006071">
    <property type="term" value="P:glycerol metabolic process"/>
    <property type="evidence" value="ECO:0007669"/>
    <property type="project" value="UniProtKB-KW"/>
</dbReference>
<feature type="domain" description="IclR-ED" evidence="8">
    <location>
        <begin position="65"/>
        <end position="248"/>
    </location>
</feature>
<dbReference type="EMBL" id="BHYM01000110">
    <property type="protein sequence ID" value="GCE44818.1"/>
    <property type="molecule type" value="Genomic_DNA"/>
</dbReference>
<dbReference type="PANTHER" id="PTHR30136:SF2">
    <property type="entry name" value="TRANSCRIPTIONAL REGULATOR ICLR"/>
    <property type="match status" value="1"/>
</dbReference>
<organism evidence="9 10">
    <name type="scientific">Rhodococcus wratislaviensis</name>
    <name type="common">Tsukamurella wratislaviensis</name>
    <dbReference type="NCBI Taxonomy" id="44752"/>
    <lineage>
        <taxon>Bacteria</taxon>
        <taxon>Bacillati</taxon>
        <taxon>Actinomycetota</taxon>
        <taxon>Actinomycetes</taxon>
        <taxon>Mycobacteriales</taxon>
        <taxon>Nocardiaceae</taxon>
        <taxon>Rhodococcus</taxon>
    </lineage>
</organism>
<accession>A0A402CMS2</accession>
<dbReference type="GO" id="GO:0045892">
    <property type="term" value="P:negative regulation of DNA-templated transcription"/>
    <property type="evidence" value="ECO:0007669"/>
    <property type="project" value="TreeGrafter"/>
</dbReference>
<dbReference type="AlphaFoldDB" id="A0A402CMS2"/>
<dbReference type="InterPro" id="IPR005471">
    <property type="entry name" value="Tscrpt_reg_IclR_N"/>
</dbReference>
<protein>
    <recommendedName>
        <fullName evidence="6">Glycerol operon regulatory protein</fullName>
    </recommendedName>
</protein>
<dbReference type="Pfam" id="PF01614">
    <property type="entry name" value="IclR_C"/>
    <property type="match status" value="1"/>
</dbReference>
<evidence type="ECO:0000256" key="6">
    <source>
        <dbReference type="ARBA" id="ARBA00070406"/>
    </source>
</evidence>
<dbReference type="InterPro" id="IPR036388">
    <property type="entry name" value="WH-like_DNA-bd_sf"/>
</dbReference>
<keyword evidence="2" id="KW-0805">Transcription regulation</keyword>
<name>A0A402CMS2_RHOWR</name>
<sequence>MMLGTVSKAGKVLGLFTSGLPEWGVSEVASELHIPKSSAHALLSTLNQIGLVRRIPDGRYRLGWRILELNRTLLESTDFLGAARSRTQQIADQLNATIHIAALREHNVIYLDKVTGCRRPEFTASAVGLAAPAHCTALGKVLLANLDEGQADALVERHGLTRCTSRTITSQPQLRAELGAVRLRGCSYDLEESASKICCVAAPIRDTQGVVQAAISISAPASQFRQHPVVLRRSVQRAAMGISRSLFTSEHAVAGAV</sequence>
<dbReference type="Gene3D" id="1.10.10.10">
    <property type="entry name" value="Winged helix-like DNA-binding domain superfamily/Winged helix DNA-binding domain"/>
    <property type="match status" value="1"/>
</dbReference>
<dbReference type="InterPro" id="IPR014757">
    <property type="entry name" value="Tscrpt_reg_IclR_C"/>
</dbReference>
<dbReference type="Gene3D" id="3.30.450.40">
    <property type="match status" value="1"/>
</dbReference>
<reference evidence="9 10" key="1">
    <citation type="submission" date="2018-11" db="EMBL/GenBank/DDBJ databases">
        <title>Microbial catabolism of amino acid.</title>
        <authorList>
            <person name="Hibi M."/>
            <person name="Ogawa J."/>
        </authorList>
    </citation>
    <scope>NUCLEOTIDE SEQUENCE [LARGE SCALE GENOMIC DNA]</scope>
    <source>
        <strain evidence="9 10">C31-06</strain>
    </source>
</reference>
<evidence type="ECO:0000313" key="9">
    <source>
        <dbReference type="EMBL" id="GCE44818.1"/>
    </source>
</evidence>
<proteinExistence type="predicted"/>
<dbReference type="GO" id="GO:0003677">
    <property type="term" value="F:DNA binding"/>
    <property type="evidence" value="ECO:0007669"/>
    <property type="project" value="UniProtKB-KW"/>
</dbReference>